<dbReference type="RefSeq" id="WP_126415047.1">
    <property type="nucleotide sequence ID" value="NZ_JASPER010000007.1"/>
</dbReference>
<organism evidence="1 2">
    <name type="scientific">Actinomyces viscosus</name>
    <dbReference type="NCBI Taxonomy" id="1656"/>
    <lineage>
        <taxon>Bacteria</taxon>
        <taxon>Bacillati</taxon>
        <taxon>Actinomycetota</taxon>
        <taxon>Actinomycetes</taxon>
        <taxon>Actinomycetales</taxon>
        <taxon>Actinomycetaceae</taxon>
        <taxon>Actinomyces</taxon>
    </lineage>
</organism>
<sequence>MIIQPQYLDSAMLATFLANIEGGVRQSLSSRTSQTKGGGGGVDLGLVKTEGSLSGEQETELTYEDHDASRLQRLIAAGNSDSEGLAWVEVGNPDVDFKDIGMGAVIHWECDVYIPDAINAFSNPKVKEGLQVMEDLMPQASALKLDVEGLPTPKELGAMAAAINSFGVAPVVIGEDDCTGWRIIGSLKPECIVGSAEIDGRARIIAKVKKTIGKDSWYLLASLPGMNLIGRDERRKLERQGPQEDQEGLFEKGPLLVVEYLAVYS</sequence>
<accession>A0A448PP96</accession>
<dbReference type="Pfam" id="PF19952">
    <property type="entry name" value="DUF6414"/>
    <property type="match status" value="1"/>
</dbReference>
<evidence type="ECO:0000313" key="1">
    <source>
        <dbReference type="EMBL" id="VEI18423.1"/>
    </source>
</evidence>
<dbReference type="KEGG" id="avc:NCTC10951_02710"/>
<proteinExistence type="predicted"/>
<dbReference type="AlphaFoldDB" id="A0A448PP96"/>
<dbReference type="Proteomes" id="UP000268658">
    <property type="component" value="Chromosome"/>
</dbReference>
<dbReference type="InterPro" id="IPR045633">
    <property type="entry name" value="DUF6414"/>
</dbReference>
<protein>
    <submittedName>
        <fullName evidence="1">Uncharacterized protein</fullName>
    </submittedName>
</protein>
<reference evidence="1 2" key="1">
    <citation type="submission" date="2018-12" db="EMBL/GenBank/DDBJ databases">
        <authorList>
            <consortium name="Pathogen Informatics"/>
        </authorList>
    </citation>
    <scope>NUCLEOTIDE SEQUENCE [LARGE SCALE GENOMIC DNA]</scope>
    <source>
        <strain evidence="1 2">NCTC10951</strain>
    </source>
</reference>
<name>A0A448PP96_ACTVI</name>
<dbReference type="EMBL" id="LR134477">
    <property type="protein sequence ID" value="VEI18423.1"/>
    <property type="molecule type" value="Genomic_DNA"/>
</dbReference>
<dbReference type="OrthoDB" id="4091735at2"/>
<evidence type="ECO:0000313" key="2">
    <source>
        <dbReference type="Proteomes" id="UP000268658"/>
    </source>
</evidence>
<gene>
    <name evidence="1" type="ORF">NCTC10951_02710</name>
</gene>